<evidence type="ECO:0000256" key="5">
    <source>
        <dbReference type="ARBA" id="ARBA00034247"/>
    </source>
</evidence>
<reference evidence="7 8" key="1">
    <citation type="submission" date="2018-06" db="EMBL/GenBank/DDBJ databases">
        <authorList>
            <consortium name="Pathogen Informatics"/>
            <person name="Doyle S."/>
        </authorList>
    </citation>
    <scope>NUCLEOTIDE SEQUENCE [LARGE SCALE GENOMIC DNA]</scope>
    <source>
        <strain evidence="7 8">NCTC9149</strain>
    </source>
</reference>
<evidence type="ECO:0000313" key="7">
    <source>
        <dbReference type="EMBL" id="STW07786.1"/>
    </source>
</evidence>
<dbReference type="Gene3D" id="3.30.70.270">
    <property type="match status" value="1"/>
</dbReference>
<dbReference type="SUPFAM" id="SSF55073">
    <property type="entry name" value="Nucleotide cyclase"/>
    <property type="match status" value="1"/>
</dbReference>
<dbReference type="SMART" id="SM00267">
    <property type="entry name" value="GGDEF"/>
    <property type="match status" value="1"/>
</dbReference>
<dbReference type="InterPro" id="IPR043128">
    <property type="entry name" value="Rev_trsase/Diguanyl_cyclase"/>
</dbReference>
<protein>
    <recommendedName>
        <fullName evidence="3">diguanylate cyclase</fullName>
        <ecNumber evidence="3">2.7.7.65</ecNumber>
    </recommendedName>
</protein>
<dbReference type="EMBL" id="UGMX01000002">
    <property type="protein sequence ID" value="STW07786.1"/>
    <property type="molecule type" value="Genomic_DNA"/>
</dbReference>
<dbReference type="GO" id="GO:0005525">
    <property type="term" value="F:GTP binding"/>
    <property type="evidence" value="ECO:0007669"/>
    <property type="project" value="UniProtKB-KW"/>
</dbReference>
<evidence type="ECO:0000259" key="6">
    <source>
        <dbReference type="PROSITE" id="PS50887"/>
    </source>
</evidence>
<evidence type="ECO:0000256" key="3">
    <source>
        <dbReference type="ARBA" id="ARBA00012528"/>
    </source>
</evidence>
<evidence type="ECO:0000256" key="1">
    <source>
        <dbReference type="ARBA" id="ARBA00001946"/>
    </source>
</evidence>
<sequence>MRNALLEKALFDSLTGLRNRHHLDDALHTQMNLAVRNGTPLSCLMIDIDHFKAINDSYGHEAGDLVIKSVARLFNARWRDIGMAFRYGGEEFLVLLGGTDEQTAMVCGERYL</sequence>
<feature type="domain" description="GGDEF" evidence="6">
    <location>
        <begin position="39"/>
        <end position="112"/>
    </location>
</feature>
<dbReference type="Proteomes" id="UP000254571">
    <property type="component" value="Unassembled WGS sequence"/>
</dbReference>
<dbReference type="GO" id="GO:1902201">
    <property type="term" value="P:negative regulation of bacterial-type flagellum-dependent cell motility"/>
    <property type="evidence" value="ECO:0007669"/>
    <property type="project" value="TreeGrafter"/>
</dbReference>
<dbReference type="PANTHER" id="PTHR45138:SF9">
    <property type="entry name" value="DIGUANYLATE CYCLASE DGCM-RELATED"/>
    <property type="match status" value="1"/>
</dbReference>
<dbReference type="PROSITE" id="PS50887">
    <property type="entry name" value="GGDEF"/>
    <property type="match status" value="1"/>
</dbReference>
<dbReference type="EC" id="2.7.7.65" evidence="3"/>
<name>A0A7H4P5S1_9ENTR</name>
<comment type="caution">
    <text evidence="7">The sequence shown here is derived from an EMBL/GenBank/DDBJ whole genome shotgun (WGS) entry which is preliminary data.</text>
</comment>
<keyword evidence="4" id="KW-0547">Nucleotide-binding</keyword>
<dbReference type="PANTHER" id="PTHR45138">
    <property type="entry name" value="REGULATORY COMPONENTS OF SENSORY TRANSDUCTION SYSTEM"/>
    <property type="match status" value="1"/>
</dbReference>
<proteinExistence type="predicted"/>
<evidence type="ECO:0000256" key="2">
    <source>
        <dbReference type="ARBA" id="ARBA00004665"/>
    </source>
</evidence>
<accession>A0A7H4P5S1</accession>
<dbReference type="GO" id="GO:0052621">
    <property type="term" value="F:diguanylate cyclase activity"/>
    <property type="evidence" value="ECO:0007669"/>
    <property type="project" value="UniProtKB-EC"/>
</dbReference>
<gene>
    <name evidence="7" type="primary">pleD</name>
    <name evidence="7" type="ORF">NCTC9149_04222</name>
</gene>
<comment type="catalytic activity">
    <reaction evidence="5">
        <text>2 GTP = 3',3'-c-di-GMP + 2 diphosphate</text>
        <dbReference type="Rhea" id="RHEA:24898"/>
        <dbReference type="ChEBI" id="CHEBI:33019"/>
        <dbReference type="ChEBI" id="CHEBI:37565"/>
        <dbReference type="ChEBI" id="CHEBI:58805"/>
        <dbReference type="EC" id="2.7.7.65"/>
    </reaction>
</comment>
<dbReference type="InterPro" id="IPR000160">
    <property type="entry name" value="GGDEF_dom"/>
</dbReference>
<comment type="pathway">
    <text evidence="2">Purine metabolism; 3',5'-cyclic di-GMP biosynthesis.</text>
</comment>
<dbReference type="NCBIfam" id="TIGR00254">
    <property type="entry name" value="GGDEF"/>
    <property type="match status" value="1"/>
</dbReference>
<dbReference type="CDD" id="cd01949">
    <property type="entry name" value="GGDEF"/>
    <property type="match status" value="1"/>
</dbReference>
<keyword evidence="4" id="KW-0342">GTP-binding</keyword>
<dbReference type="AlphaFoldDB" id="A0A7H4P5S1"/>
<dbReference type="GO" id="GO:0005886">
    <property type="term" value="C:plasma membrane"/>
    <property type="evidence" value="ECO:0007669"/>
    <property type="project" value="TreeGrafter"/>
</dbReference>
<organism evidence="7 8">
    <name type="scientific">Klebsiella grimontii</name>
    <dbReference type="NCBI Taxonomy" id="2058152"/>
    <lineage>
        <taxon>Bacteria</taxon>
        <taxon>Pseudomonadati</taxon>
        <taxon>Pseudomonadota</taxon>
        <taxon>Gammaproteobacteria</taxon>
        <taxon>Enterobacterales</taxon>
        <taxon>Enterobacteriaceae</taxon>
        <taxon>Klebsiella/Raoultella group</taxon>
        <taxon>Klebsiella</taxon>
    </lineage>
</organism>
<evidence type="ECO:0000313" key="8">
    <source>
        <dbReference type="Proteomes" id="UP000254571"/>
    </source>
</evidence>
<dbReference type="InterPro" id="IPR029787">
    <property type="entry name" value="Nucleotide_cyclase"/>
</dbReference>
<evidence type="ECO:0000256" key="4">
    <source>
        <dbReference type="ARBA" id="ARBA00023134"/>
    </source>
</evidence>
<dbReference type="InterPro" id="IPR050469">
    <property type="entry name" value="Diguanylate_Cyclase"/>
</dbReference>
<comment type="cofactor">
    <cofactor evidence="1">
        <name>Mg(2+)</name>
        <dbReference type="ChEBI" id="CHEBI:18420"/>
    </cofactor>
</comment>
<dbReference type="GO" id="GO:0043709">
    <property type="term" value="P:cell adhesion involved in single-species biofilm formation"/>
    <property type="evidence" value="ECO:0007669"/>
    <property type="project" value="TreeGrafter"/>
</dbReference>
<dbReference type="Pfam" id="PF00990">
    <property type="entry name" value="GGDEF"/>
    <property type="match status" value="1"/>
</dbReference>